<keyword evidence="1" id="KW-0812">Transmembrane</keyword>
<dbReference type="InterPro" id="IPR029377">
    <property type="entry name" value="TMEM220"/>
</dbReference>
<dbReference type="AlphaFoldDB" id="A0A6M5Y6D3"/>
<feature type="transmembrane region" description="Helical" evidence="1">
    <location>
        <begin position="28"/>
        <end position="45"/>
    </location>
</feature>
<dbReference type="EMBL" id="CP053435">
    <property type="protein sequence ID" value="QJW88976.1"/>
    <property type="molecule type" value="Genomic_DNA"/>
</dbReference>
<dbReference type="RefSeq" id="WP_171738815.1">
    <property type="nucleotide sequence ID" value="NZ_CP053435.1"/>
</dbReference>
<dbReference type="PANTHER" id="PTHR34262:SF1">
    <property type="entry name" value="TRANSMEMBRANE PROTEIN 220"/>
    <property type="match status" value="1"/>
</dbReference>
<sequence length="117" mass="13096">MRKTLCIVFGLLFVLFAAFQYNDPDPEIWVPIYGFAAVACFMAYAGVGRWWFFVLMAGLYVIAAVYQWPPVFEGFLFSEVGMRSLNIEMAREAGGLAICAAVMALLAILTRQPAVRR</sequence>
<gene>
    <name evidence="2" type="ORF">HNV11_06045</name>
</gene>
<name>A0A6M5Y6D3_9BACT</name>
<reference evidence="2 3" key="1">
    <citation type="submission" date="2020-05" db="EMBL/GenBank/DDBJ databases">
        <title>Genome sequencing of Spirosoma sp. TS118.</title>
        <authorList>
            <person name="Lee J.-H."/>
            <person name="Jeong S."/>
            <person name="Zhao L."/>
            <person name="Jung J.-H."/>
            <person name="Kim M.-K."/>
            <person name="Lim S."/>
        </authorList>
    </citation>
    <scope>NUCLEOTIDE SEQUENCE [LARGE SCALE GENOMIC DNA]</scope>
    <source>
        <strain evidence="2 3">TS118</strain>
    </source>
</reference>
<organism evidence="2 3">
    <name type="scientific">Spirosoma taeanense</name>
    <dbReference type="NCBI Taxonomy" id="2735870"/>
    <lineage>
        <taxon>Bacteria</taxon>
        <taxon>Pseudomonadati</taxon>
        <taxon>Bacteroidota</taxon>
        <taxon>Cytophagia</taxon>
        <taxon>Cytophagales</taxon>
        <taxon>Cytophagaceae</taxon>
        <taxon>Spirosoma</taxon>
    </lineage>
</organism>
<dbReference type="Pfam" id="PF15071">
    <property type="entry name" value="TMEM220"/>
    <property type="match status" value="1"/>
</dbReference>
<protein>
    <recommendedName>
        <fullName evidence="4">Transmembrane family 220 protein</fullName>
    </recommendedName>
</protein>
<evidence type="ECO:0008006" key="4">
    <source>
        <dbReference type="Google" id="ProtNLM"/>
    </source>
</evidence>
<dbReference type="Proteomes" id="UP000502756">
    <property type="component" value="Chromosome"/>
</dbReference>
<dbReference type="PANTHER" id="PTHR34262">
    <property type="entry name" value="TRANSMEMBRANE PROTEIN 220"/>
    <property type="match status" value="1"/>
</dbReference>
<keyword evidence="1" id="KW-0472">Membrane</keyword>
<accession>A0A6M5Y6D3</accession>
<feature type="transmembrane region" description="Helical" evidence="1">
    <location>
        <begin position="89"/>
        <end position="109"/>
    </location>
</feature>
<feature type="transmembrane region" description="Helical" evidence="1">
    <location>
        <begin position="50"/>
        <end position="69"/>
    </location>
</feature>
<evidence type="ECO:0000313" key="3">
    <source>
        <dbReference type="Proteomes" id="UP000502756"/>
    </source>
</evidence>
<evidence type="ECO:0000256" key="1">
    <source>
        <dbReference type="SAM" id="Phobius"/>
    </source>
</evidence>
<keyword evidence="3" id="KW-1185">Reference proteome</keyword>
<keyword evidence="1" id="KW-1133">Transmembrane helix</keyword>
<proteinExistence type="predicted"/>
<evidence type="ECO:0000313" key="2">
    <source>
        <dbReference type="EMBL" id="QJW88976.1"/>
    </source>
</evidence>
<dbReference type="KEGG" id="stae:HNV11_06045"/>